<evidence type="ECO:0000256" key="2">
    <source>
        <dbReference type="ARBA" id="ARBA00022723"/>
    </source>
</evidence>
<dbReference type="EMBL" id="BMQL01000049">
    <property type="protein sequence ID" value="GGR30392.1"/>
    <property type="molecule type" value="Genomic_DNA"/>
</dbReference>
<organism evidence="7 8">
    <name type="scientific">Deinococcus ruber</name>
    <dbReference type="NCBI Taxonomy" id="1848197"/>
    <lineage>
        <taxon>Bacteria</taxon>
        <taxon>Thermotogati</taxon>
        <taxon>Deinococcota</taxon>
        <taxon>Deinococci</taxon>
        <taxon>Deinococcales</taxon>
        <taxon>Deinococcaceae</taxon>
        <taxon>Deinococcus</taxon>
    </lineage>
</organism>
<comment type="caution">
    <text evidence="7">The sequence shown here is derived from an EMBL/GenBank/DDBJ whole genome shotgun (WGS) entry which is preliminary data.</text>
</comment>
<feature type="domain" description="JAB" evidence="6">
    <location>
        <begin position="7"/>
        <end position="118"/>
    </location>
</feature>
<keyword evidence="2" id="KW-0479">Metal-binding</keyword>
<reference evidence="7" key="2">
    <citation type="submission" date="2020-09" db="EMBL/GenBank/DDBJ databases">
        <authorList>
            <person name="Sun Q."/>
            <person name="Ohkuma M."/>
        </authorList>
    </citation>
    <scope>NUCLEOTIDE SEQUENCE</scope>
    <source>
        <strain evidence="7">JCM 31311</strain>
    </source>
</reference>
<keyword evidence="5" id="KW-0482">Metalloprotease</keyword>
<dbReference type="RefSeq" id="WP_189092908.1">
    <property type="nucleotide sequence ID" value="NZ_BMQL01000049.1"/>
</dbReference>
<accession>A0A918CL74</accession>
<keyword evidence="1" id="KW-0645">Protease</keyword>
<dbReference type="InterPro" id="IPR028090">
    <property type="entry name" value="JAB_dom_prok"/>
</dbReference>
<evidence type="ECO:0000256" key="3">
    <source>
        <dbReference type="ARBA" id="ARBA00022801"/>
    </source>
</evidence>
<evidence type="ECO:0000256" key="5">
    <source>
        <dbReference type="ARBA" id="ARBA00023049"/>
    </source>
</evidence>
<evidence type="ECO:0000313" key="7">
    <source>
        <dbReference type="EMBL" id="GGR30392.1"/>
    </source>
</evidence>
<reference evidence="7" key="1">
    <citation type="journal article" date="2014" name="Int. J. Syst. Evol. Microbiol.">
        <title>Complete genome sequence of Corynebacterium casei LMG S-19264T (=DSM 44701T), isolated from a smear-ripened cheese.</title>
        <authorList>
            <consortium name="US DOE Joint Genome Institute (JGI-PGF)"/>
            <person name="Walter F."/>
            <person name="Albersmeier A."/>
            <person name="Kalinowski J."/>
            <person name="Ruckert C."/>
        </authorList>
    </citation>
    <scope>NUCLEOTIDE SEQUENCE</scope>
    <source>
        <strain evidence="7">JCM 31311</strain>
    </source>
</reference>
<proteinExistence type="predicted"/>
<gene>
    <name evidence="7" type="ORF">GCM10008957_46490</name>
</gene>
<evidence type="ECO:0000259" key="6">
    <source>
        <dbReference type="Pfam" id="PF14464"/>
    </source>
</evidence>
<dbReference type="GO" id="GO:0008237">
    <property type="term" value="F:metallopeptidase activity"/>
    <property type="evidence" value="ECO:0007669"/>
    <property type="project" value="UniProtKB-KW"/>
</dbReference>
<dbReference type="GO" id="GO:0046872">
    <property type="term" value="F:metal ion binding"/>
    <property type="evidence" value="ECO:0007669"/>
    <property type="project" value="UniProtKB-KW"/>
</dbReference>
<keyword evidence="4" id="KW-0862">Zinc</keyword>
<keyword evidence="8" id="KW-1185">Reference proteome</keyword>
<dbReference type="SUPFAM" id="SSF102712">
    <property type="entry name" value="JAB1/MPN domain"/>
    <property type="match status" value="1"/>
</dbReference>
<dbReference type="Pfam" id="PF14464">
    <property type="entry name" value="Prok-JAB"/>
    <property type="match status" value="1"/>
</dbReference>
<dbReference type="AlphaFoldDB" id="A0A918CL74"/>
<keyword evidence="3" id="KW-0378">Hydrolase</keyword>
<dbReference type="Gene3D" id="3.40.140.10">
    <property type="entry name" value="Cytidine Deaminase, domain 2"/>
    <property type="match status" value="1"/>
</dbReference>
<evidence type="ECO:0000313" key="8">
    <source>
        <dbReference type="Proteomes" id="UP000603865"/>
    </source>
</evidence>
<sequence length="166" mass="18597">MRILLPDDVAARLMAALEQAGRREVGGILMGEHVDEDVFRVVDLTVQMRGGTFASFWRLVEDFASPLRRFFERTHRDYRRFNYLGEWHSHHSFALEPSVRDCQTMQEIVEDPASNVNFTILLLVRVGAADQLEAKVTLHIPAAATSSAELVLESKTPPVLPAPQGG</sequence>
<name>A0A918CL74_9DEIO</name>
<evidence type="ECO:0000256" key="4">
    <source>
        <dbReference type="ARBA" id="ARBA00022833"/>
    </source>
</evidence>
<dbReference type="Proteomes" id="UP000603865">
    <property type="component" value="Unassembled WGS sequence"/>
</dbReference>
<evidence type="ECO:0000256" key="1">
    <source>
        <dbReference type="ARBA" id="ARBA00022670"/>
    </source>
</evidence>
<protein>
    <recommendedName>
        <fullName evidence="6">JAB domain-containing protein</fullName>
    </recommendedName>
</protein>
<dbReference type="GO" id="GO:0006508">
    <property type="term" value="P:proteolysis"/>
    <property type="evidence" value="ECO:0007669"/>
    <property type="project" value="UniProtKB-KW"/>
</dbReference>